<dbReference type="RefSeq" id="WP_068040378.1">
    <property type="nucleotide sequence ID" value="NZ_JAAXOO010000002.1"/>
</dbReference>
<protein>
    <submittedName>
        <fullName evidence="3">SDR family oxidoreductase</fullName>
    </submittedName>
</protein>
<dbReference type="Pfam" id="PF13561">
    <property type="entry name" value="adh_short_C2"/>
    <property type="match status" value="1"/>
</dbReference>
<evidence type="ECO:0000256" key="2">
    <source>
        <dbReference type="ARBA" id="ARBA00023002"/>
    </source>
</evidence>
<dbReference type="PANTHER" id="PTHR24321">
    <property type="entry name" value="DEHYDROGENASES, SHORT CHAIN"/>
    <property type="match status" value="1"/>
</dbReference>
<evidence type="ECO:0000313" key="4">
    <source>
        <dbReference type="Proteomes" id="UP000565715"/>
    </source>
</evidence>
<reference evidence="3 4" key="1">
    <citation type="submission" date="2020-04" db="EMBL/GenBank/DDBJ databases">
        <title>MicrobeNet Type strains.</title>
        <authorList>
            <person name="Nicholson A.C."/>
        </authorList>
    </citation>
    <scope>NUCLEOTIDE SEQUENCE [LARGE SCALE GENOMIC DNA]</scope>
    <source>
        <strain evidence="3 4">DSM 45078</strain>
    </source>
</reference>
<sequence>MPRQVVVTGAASGIGAATAAMLTAQGDEVIRVDQRNADIVADLSARGGRAQAVAGVLERTGGVVDAVVACAGTSSLSPQDITVNFFGVVEILEGLRPALAEASAPRVAVTASISSTQQTDPDVVAACLDLDEQRAVAIAQKVHAEGRGNQLYASSKNALARWLRRTAITDEWAAAGIPLNAVGPGVVCTPMTAELRSSAQGRAMMKRAVPSKLGGWMEPEVIADVLVWLVRPGNTHTTAQLIFIDGGAEAVVRGEEAF</sequence>
<comment type="similarity">
    <text evidence="1">Belongs to the short-chain dehydrogenases/reductases (SDR) family.</text>
</comment>
<evidence type="ECO:0000313" key="3">
    <source>
        <dbReference type="EMBL" id="NKY33145.1"/>
    </source>
</evidence>
<dbReference type="Proteomes" id="UP000565715">
    <property type="component" value="Unassembled WGS sequence"/>
</dbReference>
<dbReference type="EMBL" id="JAAXOO010000002">
    <property type="protein sequence ID" value="NKY33145.1"/>
    <property type="molecule type" value="Genomic_DNA"/>
</dbReference>
<keyword evidence="4" id="KW-1185">Reference proteome</keyword>
<comment type="caution">
    <text evidence="3">The sequence shown here is derived from an EMBL/GenBank/DDBJ whole genome shotgun (WGS) entry which is preliminary data.</text>
</comment>
<organism evidence="3 4">
    <name type="scientific">Nocardia speluncae</name>
    <dbReference type="NCBI Taxonomy" id="419477"/>
    <lineage>
        <taxon>Bacteria</taxon>
        <taxon>Bacillati</taxon>
        <taxon>Actinomycetota</taxon>
        <taxon>Actinomycetes</taxon>
        <taxon>Mycobacteriales</taxon>
        <taxon>Nocardiaceae</taxon>
        <taxon>Nocardia</taxon>
    </lineage>
</organism>
<dbReference type="SUPFAM" id="SSF51735">
    <property type="entry name" value="NAD(P)-binding Rossmann-fold domains"/>
    <property type="match status" value="1"/>
</dbReference>
<dbReference type="AlphaFoldDB" id="A0A846XCL9"/>
<evidence type="ECO:0000256" key="1">
    <source>
        <dbReference type="ARBA" id="ARBA00006484"/>
    </source>
</evidence>
<proteinExistence type="inferred from homology"/>
<gene>
    <name evidence="3" type="ORF">HGA13_08700</name>
</gene>
<keyword evidence="2" id="KW-0560">Oxidoreductase</keyword>
<name>A0A846XCL9_9NOCA</name>
<dbReference type="Gene3D" id="3.40.50.720">
    <property type="entry name" value="NAD(P)-binding Rossmann-like Domain"/>
    <property type="match status" value="1"/>
</dbReference>
<dbReference type="InterPro" id="IPR036291">
    <property type="entry name" value="NAD(P)-bd_dom_sf"/>
</dbReference>
<dbReference type="PANTHER" id="PTHR24321:SF8">
    <property type="entry name" value="ESTRADIOL 17-BETA-DEHYDROGENASE 8-RELATED"/>
    <property type="match status" value="1"/>
</dbReference>
<dbReference type="InterPro" id="IPR002347">
    <property type="entry name" value="SDR_fam"/>
</dbReference>
<dbReference type="GO" id="GO:0016491">
    <property type="term" value="F:oxidoreductase activity"/>
    <property type="evidence" value="ECO:0007669"/>
    <property type="project" value="UniProtKB-KW"/>
</dbReference>
<dbReference type="PRINTS" id="PR00081">
    <property type="entry name" value="GDHRDH"/>
</dbReference>
<accession>A0A846XCL9</accession>